<feature type="compositionally biased region" description="Pro residues" evidence="1">
    <location>
        <begin position="130"/>
        <end position="141"/>
    </location>
</feature>
<feature type="compositionally biased region" description="Pro residues" evidence="1">
    <location>
        <begin position="1"/>
        <end position="48"/>
    </location>
</feature>
<evidence type="ECO:0000313" key="3">
    <source>
        <dbReference type="Proteomes" id="UP000694521"/>
    </source>
</evidence>
<evidence type="ECO:0000313" key="2">
    <source>
        <dbReference type="Ensembl" id="ENSACDP00005016870.1"/>
    </source>
</evidence>
<evidence type="ECO:0008006" key="4">
    <source>
        <dbReference type="Google" id="ProtNLM"/>
    </source>
</evidence>
<accession>A0A8B9E687</accession>
<feature type="compositionally biased region" description="Basic and acidic residues" evidence="1">
    <location>
        <begin position="226"/>
        <end position="242"/>
    </location>
</feature>
<sequence>MAAPPPPPPFPGRFAPPPFRAFPPGPFPPAPPPPSAPFPGPSGRPAPPFAAAAAAPPPFLLPPEAAPYFPAPRPAAAPPLFPPWPSAERPPAGRGAPPGDAEAEEEAQQRQRDEQWLAQFLARRRRAPPAAAPPPPVPPGASPEAGRRLAVTALGLVARLAAACRALRRLEAEGDEEGWGEVRVEAEAVRSELREAVRPLREPGYLRELGRKAEKARKRRQRLQRRKQEAKAAKEEEAARAAEREAEIDRWRAKCIQEVEEKNRERELKAAADSVLSEVRKKQADTKRMMDILRALEKLRKLRKEAAGRKGVCPPPSADEAFESQVESLKTLLKNRTELYEAEERALRVMLEGEQEEERKREMEKKQKKEREKLLQQKREIDSKLFGDPDEFPLAHLLQPFREYYLQAEHSVAALIQIRHEWDQYLVPADHPEGSCIPPGWVLPSLPTNDTWATAVR</sequence>
<dbReference type="Ensembl" id="ENSACDT00005020297.1">
    <property type="protein sequence ID" value="ENSACDP00005016870.1"/>
    <property type="gene ID" value="ENSACDG00005012330.1"/>
</dbReference>
<feature type="compositionally biased region" description="Pro residues" evidence="1">
    <location>
        <begin position="55"/>
        <end position="85"/>
    </location>
</feature>
<dbReference type="InterPro" id="IPR031974">
    <property type="entry name" value="PDCD7"/>
</dbReference>
<dbReference type="AlphaFoldDB" id="A0A8B9E687"/>
<protein>
    <recommendedName>
        <fullName evidence="4">Programmed cell death 7</fullName>
    </recommendedName>
</protein>
<keyword evidence="3" id="KW-1185">Reference proteome</keyword>
<dbReference type="PANTHER" id="PTHR48190:SF2">
    <property type="entry name" value="PROGRAMMED CELL DEATH PROTEIN 7"/>
    <property type="match status" value="1"/>
</dbReference>
<dbReference type="PANTHER" id="PTHR48190">
    <property type="entry name" value="PROGRAMMED CELL DEATH PROTEIN 7"/>
    <property type="match status" value="1"/>
</dbReference>
<feature type="compositionally biased region" description="Basic residues" evidence="1">
    <location>
        <begin position="214"/>
        <end position="225"/>
    </location>
</feature>
<evidence type="ECO:0000256" key="1">
    <source>
        <dbReference type="SAM" id="MobiDB-lite"/>
    </source>
</evidence>
<feature type="compositionally biased region" description="Basic and acidic residues" evidence="1">
    <location>
        <begin position="357"/>
        <end position="372"/>
    </location>
</feature>
<name>A0A8B9E687_ANSCY</name>
<organism evidence="2 3">
    <name type="scientific">Anser cygnoides</name>
    <name type="common">Swan goose</name>
    <dbReference type="NCBI Taxonomy" id="8845"/>
    <lineage>
        <taxon>Eukaryota</taxon>
        <taxon>Metazoa</taxon>
        <taxon>Chordata</taxon>
        <taxon>Craniata</taxon>
        <taxon>Vertebrata</taxon>
        <taxon>Euteleostomi</taxon>
        <taxon>Archelosauria</taxon>
        <taxon>Archosauria</taxon>
        <taxon>Dinosauria</taxon>
        <taxon>Saurischia</taxon>
        <taxon>Theropoda</taxon>
        <taxon>Coelurosauria</taxon>
        <taxon>Aves</taxon>
        <taxon>Neognathae</taxon>
        <taxon>Galloanserae</taxon>
        <taxon>Anseriformes</taxon>
        <taxon>Anatidae</taxon>
        <taxon>Anserinae</taxon>
        <taxon>Anser</taxon>
    </lineage>
</organism>
<reference evidence="2" key="1">
    <citation type="submission" date="2025-08" db="UniProtKB">
        <authorList>
            <consortium name="Ensembl"/>
        </authorList>
    </citation>
    <scope>IDENTIFICATION</scope>
</reference>
<feature type="compositionally biased region" description="Low complexity" evidence="1">
    <location>
        <begin position="86"/>
        <end position="100"/>
    </location>
</feature>
<feature type="region of interest" description="Disordered" evidence="1">
    <location>
        <begin position="353"/>
        <end position="372"/>
    </location>
</feature>
<dbReference type="OrthoDB" id="2289628at2759"/>
<dbReference type="InterPro" id="IPR052831">
    <property type="entry name" value="Apoptosis_promoter"/>
</dbReference>
<dbReference type="Proteomes" id="UP000694521">
    <property type="component" value="Unplaced"/>
</dbReference>
<dbReference type="Pfam" id="PF16021">
    <property type="entry name" value="PDCD7"/>
    <property type="match status" value="1"/>
</dbReference>
<reference evidence="2" key="2">
    <citation type="submission" date="2025-09" db="UniProtKB">
        <authorList>
            <consortium name="Ensembl"/>
        </authorList>
    </citation>
    <scope>IDENTIFICATION</scope>
</reference>
<proteinExistence type="predicted"/>
<dbReference type="GO" id="GO:0005689">
    <property type="term" value="C:U12-type spliceosomal complex"/>
    <property type="evidence" value="ECO:0007669"/>
    <property type="project" value="TreeGrafter"/>
</dbReference>
<feature type="region of interest" description="Disordered" evidence="1">
    <location>
        <begin position="209"/>
        <end position="242"/>
    </location>
</feature>
<feature type="region of interest" description="Disordered" evidence="1">
    <location>
        <begin position="1"/>
        <end position="145"/>
    </location>
</feature>